<evidence type="ECO:0000313" key="2">
    <source>
        <dbReference type="Proteomes" id="UP000559256"/>
    </source>
</evidence>
<keyword evidence="2" id="KW-1185">Reference proteome</keyword>
<dbReference type="EMBL" id="JAACJM010000203">
    <property type="protein sequence ID" value="KAF5337933.1"/>
    <property type="molecule type" value="Genomic_DNA"/>
</dbReference>
<evidence type="ECO:0000313" key="1">
    <source>
        <dbReference type="EMBL" id="KAF5337933.1"/>
    </source>
</evidence>
<dbReference type="AlphaFoldDB" id="A0A8H5FIS3"/>
<protein>
    <submittedName>
        <fullName evidence="1">Uncharacterized protein</fullName>
    </submittedName>
</protein>
<accession>A0A8H5FIS3</accession>
<gene>
    <name evidence="1" type="ORF">D9758_013088</name>
</gene>
<proteinExistence type="predicted"/>
<reference evidence="1 2" key="1">
    <citation type="journal article" date="2020" name="ISME J.">
        <title>Uncovering the hidden diversity of litter-decomposition mechanisms in mushroom-forming fungi.</title>
        <authorList>
            <person name="Floudas D."/>
            <person name="Bentzer J."/>
            <person name="Ahren D."/>
            <person name="Johansson T."/>
            <person name="Persson P."/>
            <person name="Tunlid A."/>
        </authorList>
    </citation>
    <scope>NUCLEOTIDE SEQUENCE [LARGE SCALE GENOMIC DNA]</scope>
    <source>
        <strain evidence="1 2">CBS 291.85</strain>
    </source>
</reference>
<dbReference type="Proteomes" id="UP000559256">
    <property type="component" value="Unassembled WGS sequence"/>
</dbReference>
<sequence>MTDSTSLSSICFSGSFPPEIMDEISDKIDDTPTLKACTLVCHDWLARARTNLFRIFTFPLSMPASDCVEFVEPLAKFESLVADMKSSRLSPSLSVIVRHLIVKFSGFDKSHDHPAAVQVVSQLPFDNLQSLVFEGWLTLKSSSSFEWPLLEKNPLLEQFTMTSLSCPTATFLQLCSKLAATQSALRCVTLDPIILRTWDVSFDISLPLTEHYPRLRSLSISAWHDGDTETSGPRTSFLGKRPGTVLGNLQPFRLPKLVDLELRIPTENYAPTLAKLRDALTVLPNLAHLSLEMRYNPNGEGLEIFRNYFLREIDDLLTNSDTANFERLTLRLPTLSDWHKIPNEDETLRQSLPRTNRRGWLDVKWY</sequence>
<organism evidence="1 2">
    <name type="scientific">Tetrapyrgos nigripes</name>
    <dbReference type="NCBI Taxonomy" id="182062"/>
    <lineage>
        <taxon>Eukaryota</taxon>
        <taxon>Fungi</taxon>
        <taxon>Dikarya</taxon>
        <taxon>Basidiomycota</taxon>
        <taxon>Agaricomycotina</taxon>
        <taxon>Agaricomycetes</taxon>
        <taxon>Agaricomycetidae</taxon>
        <taxon>Agaricales</taxon>
        <taxon>Marasmiineae</taxon>
        <taxon>Marasmiaceae</taxon>
        <taxon>Tetrapyrgos</taxon>
    </lineage>
</organism>
<name>A0A8H5FIS3_9AGAR</name>
<comment type="caution">
    <text evidence="1">The sequence shown here is derived from an EMBL/GenBank/DDBJ whole genome shotgun (WGS) entry which is preliminary data.</text>
</comment>
<dbReference type="OrthoDB" id="2919154at2759"/>